<evidence type="ECO:0000259" key="2">
    <source>
        <dbReference type="PROSITE" id="PS51833"/>
    </source>
</evidence>
<dbReference type="SUPFAM" id="SSF109604">
    <property type="entry name" value="HD-domain/PDEase-like"/>
    <property type="match status" value="1"/>
</dbReference>
<dbReference type="Pfam" id="PF00027">
    <property type="entry name" value="cNMP_binding"/>
    <property type="match status" value="1"/>
</dbReference>
<accession>A0A831ZYR7</accession>
<evidence type="ECO:0000259" key="1">
    <source>
        <dbReference type="PROSITE" id="PS50042"/>
    </source>
</evidence>
<dbReference type="PROSITE" id="PS51833">
    <property type="entry name" value="HDOD"/>
    <property type="match status" value="1"/>
</dbReference>
<dbReference type="SUPFAM" id="SSF51206">
    <property type="entry name" value="cAMP-binding domain-like"/>
    <property type="match status" value="1"/>
</dbReference>
<dbReference type="InterPro" id="IPR052340">
    <property type="entry name" value="RNase_Y/CdgJ"/>
</dbReference>
<dbReference type="CDD" id="cd00038">
    <property type="entry name" value="CAP_ED"/>
    <property type="match status" value="1"/>
</dbReference>
<comment type="caution">
    <text evidence="3">The sequence shown here is derived from an EMBL/GenBank/DDBJ whole genome shotgun (WGS) entry which is preliminary data.</text>
</comment>
<dbReference type="PROSITE" id="PS50042">
    <property type="entry name" value="CNMP_BINDING_3"/>
    <property type="match status" value="1"/>
</dbReference>
<dbReference type="InterPro" id="IPR013976">
    <property type="entry name" value="HDOD"/>
</dbReference>
<proteinExistence type="predicted"/>
<dbReference type="SMART" id="SM00100">
    <property type="entry name" value="cNMP"/>
    <property type="match status" value="1"/>
</dbReference>
<feature type="domain" description="Cyclic nucleotide-binding" evidence="1">
    <location>
        <begin position="16"/>
        <end position="85"/>
    </location>
</feature>
<organism evidence="3">
    <name type="scientific">Desulfacinum infernum</name>
    <dbReference type="NCBI Taxonomy" id="35837"/>
    <lineage>
        <taxon>Bacteria</taxon>
        <taxon>Pseudomonadati</taxon>
        <taxon>Thermodesulfobacteriota</taxon>
        <taxon>Syntrophobacteria</taxon>
        <taxon>Syntrophobacterales</taxon>
        <taxon>Syntrophobacteraceae</taxon>
        <taxon>Desulfacinum</taxon>
    </lineage>
</organism>
<dbReference type="AlphaFoldDB" id="A0A831ZYR7"/>
<sequence>MRGTPKATMDHEGFKSLGDMDEKTFIGLYNAGALKNLAPGDVLFREGERDRAIHVLLKGCLRLIKKAGTTARQAAVLSAGDAFCETVFSGSSGTLTAAVAVQPSMVLSFPESILDTLDPPLGAFLTKKLVDTFQRRLSETFTRQESLAAQCDFMTRFARRSIVERTQDYTQSEMIVGMLKKVPQLPMYASRLAQMLLDANVSAKEVAALAKNDPSLVSAVLKRVNSAYYNWQKKISDFQHAVILLGFNQVYQLVIADGLRRTMPNTPPFRALHNHSVVISHVAYEIAQLFNRQQASMMSTIALLHDIGKSVLLLMKKQNPKLSVLIDILDPAKLGALLLEEWNIPENVCRAVEFQDYPVFSPPEHLSVELRPLVAMLHVSHLCAEAIGGASKEALWRPFNEDWLRVLHLRFRDVESLTREHVRPSLEKKGGALPEHVRGFLMGVKDEGHSGKDDSTVEE</sequence>
<name>A0A831ZYR7_9BACT</name>
<protein>
    <submittedName>
        <fullName evidence="3">HDOD domain-containing protein</fullName>
    </submittedName>
</protein>
<dbReference type="InterPro" id="IPR000595">
    <property type="entry name" value="cNMP-bd_dom"/>
</dbReference>
<gene>
    <name evidence="3" type="ORF">ENS06_04095</name>
</gene>
<reference evidence="3" key="1">
    <citation type="journal article" date="2020" name="mSystems">
        <title>Genome- and Community-Level Interaction Insights into Carbon Utilization and Element Cycling Functions of Hydrothermarchaeota in Hydrothermal Sediment.</title>
        <authorList>
            <person name="Zhou Z."/>
            <person name="Liu Y."/>
            <person name="Xu W."/>
            <person name="Pan J."/>
            <person name="Luo Z.H."/>
            <person name="Li M."/>
        </authorList>
    </citation>
    <scope>NUCLEOTIDE SEQUENCE [LARGE SCALE GENOMIC DNA]</scope>
    <source>
        <strain evidence="3">SpSt-456</strain>
    </source>
</reference>
<evidence type="ECO:0000313" key="3">
    <source>
        <dbReference type="EMBL" id="HFK96493.1"/>
    </source>
</evidence>
<dbReference type="InterPro" id="IPR018490">
    <property type="entry name" value="cNMP-bd_dom_sf"/>
</dbReference>
<dbReference type="Gene3D" id="2.60.120.10">
    <property type="entry name" value="Jelly Rolls"/>
    <property type="match status" value="1"/>
</dbReference>
<dbReference type="Pfam" id="PF08668">
    <property type="entry name" value="HDOD"/>
    <property type="match status" value="1"/>
</dbReference>
<dbReference type="Gene3D" id="1.10.3210.10">
    <property type="entry name" value="Hypothetical protein af1432"/>
    <property type="match status" value="1"/>
</dbReference>
<dbReference type="PANTHER" id="PTHR33525:SF3">
    <property type="entry name" value="RIBONUCLEASE Y"/>
    <property type="match status" value="1"/>
</dbReference>
<dbReference type="PANTHER" id="PTHR33525">
    <property type="match status" value="1"/>
</dbReference>
<dbReference type="InterPro" id="IPR014710">
    <property type="entry name" value="RmlC-like_jellyroll"/>
</dbReference>
<dbReference type="EMBL" id="DSTK01000013">
    <property type="protein sequence ID" value="HFK96493.1"/>
    <property type="molecule type" value="Genomic_DNA"/>
</dbReference>
<feature type="domain" description="HDOD" evidence="2">
    <location>
        <begin position="182"/>
        <end position="358"/>
    </location>
</feature>